<sequence>MTVGVETIAEIAREAQALGHHPMFEAALYEYTGDLIRFRKSQRHFNKIISQQFRFRVIGHLLHLHGQRYGAAAGGGATYTELAQACANFNSSPRHLKTMLGLMQIMGLVSKMPDTQDRRRKFYVPTPRLLAFVRRRVMCAAVSLDILHPRARYSQTLLDDEDMVVRVWATGGEEFALGPAMAEAMPQFHPFFRGREGAAPLIFAIMHADFRNVPCPSRSAIAAQFGLSKTQTTHLISEAVELGLVALTDTGAPCATDLLRDNYRRLVAFELAFFARHIRPPA</sequence>
<dbReference type="SUPFAM" id="SSF46785">
    <property type="entry name" value="Winged helix' DNA-binding domain"/>
    <property type="match status" value="1"/>
</dbReference>
<name>A0ABT5HGN0_9CAUL</name>
<accession>A0ABT5HGN0</accession>
<evidence type="ECO:0000313" key="1">
    <source>
        <dbReference type="EMBL" id="MDC7675420.1"/>
    </source>
</evidence>
<dbReference type="Proteomes" id="UP001218579">
    <property type="component" value="Unassembled WGS sequence"/>
</dbReference>
<protein>
    <recommendedName>
        <fullName evidence="3">MarR family transcriptional regulator</fullName>
    </recommendedName>
</protein>
<comment type="caution">
    <text evidence="1">The sequence shown here is derived from an EMBL/GenBank/DDBJ whole genome shotgun (WGS) entry which is preliminary data.</text>
</comment>
<dbReference type="RefSeq" id="WP_272743727.1">
    <property type="nucleotide sequence ID" value="NZ_JAQQKV010000001.1"/>
</dbReference>
<dbReference type="InterPro" id="IPR036388">
    <property type="entry name" value="WH-like_DNA-bd_sf"/>
</dbReference>
<dbReference type="Gene3D" id="1.10.10.10">
    <property type="entry name" value="Winged helix-like DNA-binding domain superfamily/Winged helix DNA-binding domain"/>
    <property type="match status" value="1"/>
</dbReference>
<reference evidence="1 2" key="1">
    <citation type="submission" date="2023-01" db="EMBL/GenBank/DDBJ databases">
        <title>Novel species of the genus Asticcacaulis isolated from rivers.</title>
        <authorList>
            <person name="Lu H."/>
        </authorList>
    </citation>
    <scope>NUCLEOTIDE SEQUENCE [LARGE SCALE GENOMIC DNA]</scope>
    <source>
        <strain evidence="1 2">LKC15W</strain>
    </source>
</reference>
<proteinExistence type="predicted"/>
<keyword evidence="2" id="KW-1185">Reference proteome</keyword>
<dbReference type="EMBL" id="JAQQKV010000001">
    <property type="protein sequence ID" value="MDC7675420.1"/>
    <property type="molecule type" value="Genomic_DNA"/>
</dbReference>
<evidence type="ECO:0008006" key="3">
    <source>
        <dbReference type="Google" id="ProtNLM"/>
    </source>
</evidence>
<gene>
    <name evidence="1" type="ORF">PQU98_04720</name>
</gene>
<organism evidence="1 2">
    <name type="scientific">Asticcacaulis machinosus</name>
    <dbReference type="NCBI Taxonomy" id="2984211"/>
    <lineage>
        <taxon>Bacteria</taxon>
        <taxon>Pseudomonadati</taxon>
        <taxon>Pseudomonadota</taxon>
        <taxon>Alphaproteobacteria</taxon>
        <taxon>Caulobacterales</taxon>
        <taxon>Caulobacteraceae</taxon>
        <taxon>Asticcacaulis</taxon>
    </lineage>
</organism>
<dbReference type="InterPro" id="IPR036390">
    <property type="entry name" value="WH_DNA-bd_sf"/>
</dbReference>
<evidence type="ECO:0000313" key="2">
    <source>
        <dbReference type="Proteomes" id="UP001218579"/>
    </source>
</evidence>